<gene>
    <name evidence="1" type="ORF">LCGC14_2312150</name>
</gene>
<evidence type="ECO:0000313" key="1">
    <source>
        <dbReference type="EMBL" id="KKL49772.1"/>
    </source>
</evidence>
<protein>
    <submittedName>
        <fullName evidence="1">Uncharacterized protein</fullName>
    </submittedName>
</protein>
<proteinExistence type="predicted"/>
<reference evidence="1" key="1">
    <citation type="journal article" date="2015" name="Nature">
        <title>Complex archaea that bridge the gap between prokaryotes and eukaryotes.</title>
        <authorList>
            <person name="Spang A."/>
            <person name="Saw J.H."/>
            <person name="Jorgensen S.L."/>
            <person name="Zaremba-Niedzwiedzka K."/>
            <person name="Martijn J."/>
            <person name="Lind A.E."/>
            <person name="van Eijk R."/>
            <person name="Schleper C."/>
            <person name="Guy L."/>
            <person name="Ettema T.J."/>
        </authorList>
    </citation>
    <scope>NUCLEOTIDE SEQUENCE</scope>
</reference>
<dbReference type="EMBL" id="LAZR01032840">
    <property type="protein sequence ID" value="KKL49772.1"/>
    <property type="molecule type" value="Genomic_DNA"/>
</dbReference>
<feature type="non-terminal residue" evidence="1">
    <location>
        <position position="154"/>
    </location>
</feature>
<sequence>MKSFDDATRQVAGLMAAIGGNVDAYEDDKSSKVSVSSTLCFDAALASVEAHIQHNEPTQPSASTKGKVASVLDAIEQMNVDLDGVSESPFEPDPTEKELFDLTTEEAEITAKLEELVPKVDCEDKQSDGKFWQCLHNDTYLPQVPKPVEPCYKY</sequence>
<comment type="caution">
    <text evidence="1">The sequence shown here is derived from an EMBL/GenBank/DDBJ whole genome shotgun (WGS) entry which is preliminary data.</text>
</comment>
<name>A0A0F9FF88_9ZZZZ</name>
<dbReference type="AlphaFoldDB" id="A0A0F9FF88"/>
<accession>A0A0F9FF88</accession>
<organism evidence="1">
    <name type="scientific">marine sediment metagenome</name>
    <dbReference type="NCBI Taxonomy" id="412755"/>
    <lineage>
        <taxon>unclassified sequences</taxon>
        <taxon>metagenomes</taxon>
        <taxon>ecological metagenomes</taxon>
    </lineage>
</organism>